<dbReference type="AlphaFoldDB" id="A0A090SMI1"/>
<dbReference type="InterPro" id="IPR013320">
    <property type="entry name" value="ConA-like_dom_sf"/>
</dbReference>
<sequence length="629" mass="70037">MKKTALISCLLLTPAFLAGCGGDSDTSATPSNPGITDPTEPEEPTDPSEPVDPTDPVDPVDPVVKPVAPSLYSKYDAVLTASKLQRSDPSEGDGNKSDVADSDALMVGYYDEYFYADENTKNLIFKMSGDSNRSELRVNENFDISETGVSRTLSTSFQPVDIKSVLEQSVDGDEVTFLQVHNKGTSSDGTGYIPHPLLRVTYELERNGEMGHYWAVLKVNALDCSSSSEHAGSSDCNNAYQRIDLGEANLDAMTDMDITIQEERLIIEVDGVQKLDHDISYWADLLSYFKAGIYNQYDDGDGINTWSEVRFSKLEVQQESFEQGINWDIDQWKITIPVSKSEWDSSESSSSAAEFKPYHCYSSPESEEFVFNNDSDILYHYDSGDISFFKVVDNRVHFATDMGYGTSTSNSSYIRSEFRELFNAQALDTCSTSSDATSWKINDSATGTDVHTLTSTLRIDDYPQISGQDPKVVVGQVHGWEISQALVKLLWEGESKPTRVILNQDFFTDNKKCSDNEDGCDDWPFSVEMGTYAANEEWQYQITVDDNGITLMTQKENGEGKVERFLGWGAAYSETKDGDTITMSTDWAEPEIAYYFKAGLYPQFKPDSDNAGQRFEASFSQIDIEHTAN</sequence>
<dbReference type="EMBL" id="BBMR01000006">
    <property type="protein sequence ID" value="GAL20582.1"/>
    <property type="molecule type" value="Genomic_DNA"/>
</dbReference>
<comment type="caution">
    <text evidence="4">The sequence shown here is derived from an EMBL/GenBank/DDBJ whole genome shotgun (WGS) entry which is preliminary data.</text>
</comment>
<feature type="domain" description="Alginate lyase 2" evidence="3">
    <location>
        <begin position="327"/>
        <end position="626"/>
    </location>
</feature>
<dbReference type="InterPro" id="IPR014895">
    <property type="entry name" value="Alginate_lyase_2"/>
</dbReference>
<dbReference type="PROSITE" id="PS51257">
    <property type="entry name" value="PROKAR_LIPOPROTEIN"/>
    <property type="match status" value="1"/>
</dbReference>
<feature type="domain" description="Alginate lyase 2" evidence="3">
    <location>
        <begin position="88"/>
        <end position="317"/>
    </location>
</feature>
<evidence type="ECO:0000256" key="2">
    <source>
        <dbReference type="SAM" id="SignalP"/>
    </source>
</evidence>
<feature type="chain" id="PRO_5001863365" evidence="2">
    <location>
        <begin position="19"/>
        <end position="629"/>
    </location>
</feature>
<dbReference type="Gene3D" id="2.60.120.200">
    <property type="match status" value="2"/>
</dbReference>
<proteinExistence type="predicted"/>
<accession>A0A090SMI1</accession>
<dbReference type="Proteomes" id="UP000029228">
    <property type="component" value="Unassembled WGS sequence"/>
</dbReference>
<keyword evidence="5" id="KW-1185">Reference proteome</keyword>
<feature type="compositionally biased region" description="Polar residues" evidence="1">
    <location>
        <begin position="24"/>
        <end position="34"/>
    </location>
</feature>
<dbReference type="STRING" id="990268.JCM19235_3584"/>
<name>A0A090SMI1_9VIBR</name>
<organism evidence="4 5">
    <name type="scientific">Vibrio maritimus</name>
    <dbReference type="NCBI Taxonomy" id="990268"/>
    <lineage>
        <taxon>Bacteria</taxon>
        <taxon>Pseudomonadati</taxon>
        <taxon>Pseudomonadota</taxon>
        <taxon>Gammaproteobacteria</taxon>
        <taxon>Vibrionales</taxon>
        <taxon>Vibrionaceae</taxon>
        <taxon>Vibrio</taxon>
    </lineage>
</organism>
<feature type="signal peptide" evidence="2">
    <location>
        <begin position="1"/>
        <end position="18"/>
    </location>
</feature>
<dbReference type="OrthoDB" id="6252895at2"/>
<dbReference type="EC" id="4.2.2.3" evidence="4"/>
<evidence type="ECO:0000313" key="5">
    <source>
        <dbReference type="Proteomes" id="UP000029228"/>
    </source>
</evidence>
<reference evidence="4 5" key="2">
    <citation type="submission" date="2014-09" db="EMBL/GenBank/DDBJ databases">
        <authorList>
            <consortium name="NBRP consortium"/>
            <person name="Sawabe T."/>
            <person name="Meirelles P."/>
            <person name="Nakanishi M."/>
            <person name="Sayaka M."/>
            <person name="Hattori M."/>
            <person name="Ohkuma M."/>
        </authorList>
    </citation>
    <scope>NUCLEOTIDE SEQUENCE [LARGE SCALE GENOMIC DNA]</scope>
    <source>
        <strain evidence="5">JCM19235</strain>
    </source>
</reference>
<keyword evidence="2" id="KW-0732">Signal</keyword>
<gene>
    <name evidence="4" type="ORF">JCM19235_3584</name>
</gene>
<dbReference type="GO" id="GO:0045135">
    <property type="term" value="F:poly(beta-D-mannuronate) lyase activity"/>
    <property type="evidence" value="ECO:0007669"/>
    <property type="project" value="UniProtKB-EC"/>
</dbReference>
<feature type="region of interest" description="Disordered" evidence="1">
    <location>
        <begin position="22"/>
        <end position="65"/>
    </location>
</feature>
<evidence type="ECO:0000313" key="4">
    <source>
        <dbReference type="EMBL" id="GAL20582.1"/>
    </source>
</evidence>
<evidence type="ECO:0000259" key="3">
    <source>
        <dbReference type="Pfam" id="PF08787"/>
    </source>
</evidence>
<protein>
    <submittedName>
        <fullName evidence="4">Alginate lyase</fullName>
        <ecNumber evidence="4">4.2.2.3</ecNumber>
    </submittedName>
</protein>
<dbReference type="Pfam" id="PF08787">
    <property type="entry name" value="Alginate_lyase2"/>
    <property type="match status" value="2"/>
</dbReference>
<evidence type="ECO:0000256" key="1">
    <source>
        <dbReference type="SAM" id="MobiDB-lite"/>
    </source>
</evidence>
<dbReference type="SUPFAM" id="SSF49899">
    <property type="entry name" value="Concanavalin A-like lectins/glucanases"/>
    <property type="match status" value="2"/>
</dbReference>
<reference evidence="4 5" key="1">
    <citation type="submission" date="2014-09" db="EMBL/GenBank/DDBJ databases">
        <title>Vibrio maritimus JCM 19235. (C45) whole genome shotgun sequence.</title>
        <authorList>
            <person name="Sawabe T."/>
            <person name="Meirelles P."/>
            <person name="Nakanishi M."/>
            <person name="Sayaka M."/>
            <person name="Hattori M."/>
            <person name="Ohkuma M."/>
        </authorList>
    </citation>
    <scope>NUCLEOTIDE SEQUENCE [LARGE SCALE GENOMIC DNA]</scope>
    <source>
        <strain evidence="5">JCM19235</strain>
    </source>
</reference>
<keyword evidence="4" id="KW-0456">Lyase</keyword>